<evidence type="ECO:0000313" key="1">
    <source>
        <dbReference type="EMBL" id="KAJ9077534.1"/>
    </source>
</evidence>
<gene>
    <name evidence="1" type="ORF">DSO57_1015931</name>
</gene>
<proteinExistence type="predicted"/>
<evidence type="ECO:0000313" key="2">
    <source>
        <dbReference type="Proteomes" id="UP001165960"/>
    </source>
</evidence>
<accession>A0ACC2TSH0</accession>
<comment type="caution">
    <text evidence="1">The sequence shown here is derived from an EMBL/GenBank/DDBJ whole genome shotgun (WGS) entry which is preliminary data.</text>
</comment>
<dbReference type="Proteomes" id="UP001165960">
    <property type="component" value="Unassembled WGS sequence"/>
</dbReference>
<feature type="non-terminal residue" evidence="1">
    <location>
        <position position="84"/>
    </location>
</feature>
<sequence length="84" mass="9335">MVDKATSQLLDCTPVIPDMVYMASFSTVLGPYSSTAKHCCWGYVKTQDELDKALLPKDQKFYPLKIELVPQEKLTQGAARGPVK</sequence>
<dbReference type="EMBL" id="QTSX02002193">
    <property type="protein sequence ID" value="KAJ9077534.1"/>
    <property type="molecule type" value="Genomic_DNA"/>
</dbReference>
<organism evidence="1 2">
    <name type="scientific">Entomophthora muscae</name>
    <dbReference type="NCBI Taxonomy" id="34485"/>
    <lineage>
        <taxon>Eukaryota</taxon>
        <taxon>Fungi</taxon>
        <taxon>Fungi incertae sedis</taxon>
        <taxon>Zoopagomycota</taxon>
        <taxon>Entomophthoromycotina</taxon>
        <taxon>Entomophthoromycetes</taxon>
        <taxon>Entomophthorales</taxon>
        <taxon>Entomophthoraceae</taxon>
        <taxon>Entomophthora</taxon>
    </lineage>
</organism>
<name>A0ACC2TSH0_9FUNG</name>
<keyword evidence="2" id="KW-1185">Reference proteome</keyword>
<protein>
    <submittedName>
        <fullName evidence="1">Uncharacterized protein</fullName>
    </submittedName>
</protein>
<reference evidence="1" key="1">
    <citation type="submission" date="2022-04" db="EMBL/GenBank/DDBJ databases">
        <title>Genome of the entomopathogenic fungus Entomophthora muscae.</title>
        <authorList>
            <person name="Elya C."/>
            <person name="Lovett B.R."/>
            <person name="Lee E."/>
            <person name="Macias A.M."/>
            <person name="Hajek A.E."/>
            <person name="De Bivort B.L."/>
            <person name="Kasson M.T."/>
            <person name="De Fine Licht H.H."/>
            <person name="Stajich J.E."/>
        </authorList>
    </citation>
    <scope>NUCLEOTIDE SEQUENCE</scope>
    <source>
        <strain evidence="1">Berkeley</strain>
    </source>
</reference>